<dbReference type="AlphaFoldDB" id="A0AAW1LLF0"/>
<dbReference type="EMBL" id="JASPKY010000109">
    <property type="protein sequence ID" value="KAK9736742.1"/>
    <property type="molecule type" value="Genomic_DNA"/>
</dbReference>
<evidence type="ECO:0000256" key="1">
    <source>
        <dbReference type="ARBA" id="ARBA00009776"/>
    </source>
</evidence>
<dbReference type="GO" id="GO:0006233">
    <property type="term" value="P:dTDP biosynthetic process"/>
    <property type="evidence" value="ECO:0007669"/>
    <property type="project" value="TreeGrafter"/>
</dbReference>
<organism evidence="5 6">
    <name type="scientific">Popillia japonica</name>
    <name type="common">Japanese beetle</name>
    <dbReference type="NCBI Taxonomy" id="7064"/>
    <lineage>
        <taxon>Eukaryota</taxon>
        <taxon>Metazoa</taxon>
        <taxon>Ecdysozoa</taxon>
        <taxon>Arthropoda</taxon>
        <taxon>Hexapoda</taxon>
        <taxon>Insecta</taxon>
        <taxon>Pterygota</taxon>
        <taxon>Neoptera</taxon>
        <taxon>Endopterygota</taxon>
        <taxon>Coleoptera</taxon>
        <taxon>Polyphaga</taxon>
        <taxon>Scarabaeiformia</taxon>
        <taxon>Scarabaeidae</taxon>
        <taxon>Rutelinae</taxon>
        <taxon>Popillia</taxon>
    </lineage>
</organism>
<evidence type="ECO:0000256" key="2">
    <source>
        <dbReference type="ARBA" id="ARBA00022741"/>
    </source>
</evidence>
<comment type="caution">
    <text evidence="5">The sequence shown here is derived from an EMBL/GenBank/DDBJ whole genome shotgun (WGS) entry which is preliminary data.</text>
</comment>
<dbReference type="Proteomes" id="UP001458880">
    <property type="component" value="Unassembled WGS sequence"/>
</dbReference>
<dbReference type="GO" id="GO:0005739">
    <property type="term" value="C:mitochondrion"/>
    <property type="evidence" value="ECO:0007669"/>
    <property type="project" value="TreeGrafter"/>
</dbReference>
<protein>
    <submittedName>
        <fullName evidence="5">Thymidylate kinase</fullName>
    </submittedName>
</protein>
<evidence type="ECO:0000313" key="6">
    <source>
        <dbReference type="Proteomes" id="UP001458880"/>
    </source>
</evidence>
<keyword evidence="5" id="KW-0418">Kinase</keyword>
<sequence length="265" mass="30635">MNVSPVRHSILSFFNKKRFKFKPEYRNKLEAITDIFKKDEFCNLEPVKKLLSIYDETFQRYTKIQDTNPKKHPFIVFEGLDATGKTTISRNIAQLHNAKLLRTPPASTSTLRAYFDNDPLRIPFYSYGNYIAELEVMEALREGPVVLDRYWHSTAVFWLSQSVADGSSTELPPKSDKVYTWPSDLLKPDMVIVLTTTEANRRKRIARRKVITDQEALLKSSVDFRKNIIKAYENMSDPKVEFVDSNDSIAATVELVNDRIKPLFS</sequence>
<keyword evidence="6" id="KW-1185">Reference proteome</keyword>
<dbReference type="Pfam" id="PF02223">
    <property type="entry name" value="Thymidylate_kin"/>
    <property type="match status" value="1"/>
</dbReference>
<dbReference type="Gene3D" id="3.40.50.300">
    <property type="entry name" value="P-loop containing nucleotide triphosphate hydrolases"/>
    <property type="match status" value="1"/>
</dbReference>
<dbReference type="InterPro" id="IPR027417">
    <property type="entry name" value="P-loop_NTPase"/>
</dbReference>
<dbReference type="PANTHER" id="PTHR10344:SF4">
    <property type="entry name" value="UMP-CMP KINASE 2, MITOCHONDRIAL"/>
    <property type="match status" value="1"/>
</dbReference>
<keyword evidence="2" id="KW-0547">Nucleotide-binding</keyword>
<accession>A0AAW1LLF0</accession>
<dbReference type="GO" id="GO:0004550">
    <property type="term" value="F:nucleoside diphosphate kinase activity"/>
    <property type="evidence" value="ECO:0007669"/>
    <property type="project" value="TreeGrafter"/>
</dbReference>
<dbReference type="InterPro" id="IPR039430">
    <property type="entry name" value="Thymidylate_kin-like_dom"/>
</dbReference>
<name>A0AAW1LLF0_POPJA</name>
<proteinExistence type="inferred from homology"/>
<dbReference type="GO" id="GO:0005524">
    <property type="term" value="F:ATP binding"/>
    <property type="evidence" value="ECO:0007669"/>
    <property type="project" value="UniProtKB-KW"/>
</dbReference>
<dbReference type="GO" id="GO:0006227">
    <property type="term" value="P:dUDP biosynthetic process"/>
    <property type="evidence" value="ECO:0007669"/>
    <property type="project" value="TreeGrafter"/>
</dbReference>
<gene>
    <name evidence="5" type="ORF">QE152_g11332</name>
</gene>
<dbReference type="GO" id="GO:0006235">
    <property type="term" value="P:dTTP biosynthetic process"/>
    <property type="evidence" value="ECO:0007669"/>
    <property type="project" value="TreeGrafter"/>
</dbReference>
<evidence type="ECO:0000256" key="3">
    <source>
        <dbReference type="ARBA" id="ARBA00022840"/>
    </source>
</evidence>
<reference evidence="5 6" key="1">
    <citation type="journal article" date="2024" name="BMC Genomics">
        <title>De novo assembly and annotation of Popillia japonica's genome with initial clues to its potential as an invasive pest.</title>
        <authorList>
            <person name="Cucini C."/>
            <person name="Boschi S."/>
            <person name="Funari R."/>
            <person name="Cardaioli E."/>
            <person name="Iannotti N."/>
            <person name="Marturano G."/>
            <person name="Paoli F."/>
            <person name="Bruttini M."/>
            <person name="Carapelli A."/>
            <person name="Frati F."/>
            <person name="Nardi F."/>
        </authorList>
    </citation>
    <scope>NUCLEOTIDE SEQUENCE [LARGE SCALE GENOMIC DNA]</scope>
    <source>
        <strain evidence="5">DMR45628</strain>
    </source>
</reference>
<keyword evidence="3" id="KW-0067">ATP-binding</keyword>
<evidence type="ECO:0000259" key="4">
    <source>
        <dbReference type="Pfam" id="PF02223"/>
    </source>
</evidence>
<dbReference type="GO" id="GO:0004798">
    <property type="term" value="F:dTMP kinase activity"/>
    <property type="evidence" value="ECO:0007669"/>
    <property type="project" value="TreeGrafter"/>
</dbReference>
<keyword evidence="5" id="KW-0808">Transferase</keyword>
<feature type="domain" description="Thymidylate kinase-like" evidence="4">
    <location>
        <begin position="77"/>
        <end position="254"/>
    </location>
</feature>
<comment type="similarity">
    <text evidence="1">Belongs to the thymidylate kinase family.</text>
</comment>
<dbReference type="SUPFAM" id="SSF52540">
    <property type="entry name" value="P-loop containing nucleoside triphosphate hydrolases"/>
    <property type="match status" value="1"/>
</dbReference>
<dbReference type="PANTHER" id="PTHR10344">
    <property type="entry name" value="THYMIDYLATE KINASE"/>
    <property type="match status" value="1"/>
</dbReference>
<evidence type="ECO:0000313" key="5">
    <source>
        <dbReference type="EMBL" id="KAK9736742.1"/>
    </source>
</evidence>